<name>A0A7V7UW87_9BACI</name>
<organism evidence="2 3">
    <name type="scientific">Bacillus mesophilum</name>
    <dbReference type="NCBI Taxonomy" id="1071718"/>
    <lineage>
        <taxon>Bacteria</taxon>
        <taxon>Bacillati</taxon>
        <taxon>Bacillota</taxon>
        <taxon>Bacilli</taxon>
        <taxon>Bacillales</taxon>
        <taxon>Bacillaceae</taxon>
        <taxon>Bacillus</taxon>
    </lineage>
</organism>
<dbReference type="Pfam" id="PF06898">
    <property type="entry name" value="YqfD"/>
    <property type="match status" value="1"/>
</dbReference>
<dbReference type="AlphaFoldDB" id="A0A7V7UW87"/>
<dbReference type="Proteomes" id="UP000441354">
    <property type="component" value="Unassembled WGS sequence"/>
</dbReference>
<keyword evidence="1" id="KW-1133">Transmembrane helix</keyword>
<keyword evidence="1" id="KW-0472">Membrane</keyword>
<reference evidence="2 3" key="1">
    <citation type="journal article" date="2014" name="Arch. Microbiol.">
        <title>Bacillus mesophilum sp. nov., strain IITR-54T, a novel 4-chlorobiphenyl dechlorinating bacterium.</title>
        <authorList>
            <person name="Manickam N."/>
            <person name="Singh N.K."/>
            <person name="Bajaj A."/>
            <person name="Kumar R.M."/>
            <person name="Kaur G."/>
            <person name="Kaur N."/>
            <person name="Bala M."/>
            <person name="Kumar A."/>
            <person name="Mayilraj S."/>
        </authorList>
    </citation>
    <scope>NUCLEOTIDE SEQUENCE [LARGE SCALE GENOMIC DNA]</scope>
    <source>
        <strain evidence="2 3">IITR-54</strain>
    </source>
</reference>
<protein>
    <submittedName>
        <fullName evidence="2">Sporulation protein YqfD</fullName>
    </submittedName>
</protein>
<keyword evidence="3" id="KW-1185">Reference proteome</keyword>
<dbReference type="EMBL" id="WBOT01000002">
    <property type="protein sequence ID" value="KAB2333911.1"/>
    <property type="molecule type" value="Genomic_DNA"/>
</dbReference>
<dbReference type="RefSeq" id="WP_151573281.1">
    <property type="nucleotide sequence ID" value="NZ_WBOT01000002.1"/>
</dbReference>
<comment type="caution">
    <text evidence="2">The sequence shown here is derived from an EMBL/GenBank/DDBJ whole genome shotgun (WGS) entry which is preliminary data.</text>
</comment>
<evidence type="ECO:0000256" key="1">
    <source>
        <dbReference type="SAM" id="Phobius"/>
    </source>
</evidence>
<dbReference type="InterPro" id="IPR010690">
    <property type="entry name" value="YqfD"/>
</dbReference>
<evidence type="ECO:0000313" key="3">
    <source>
        <dbReference type="Proteomes" id="UP000441354"/>
    </source>
</evidence>
<dbReference type="NCBIfam" id="TIGR02876">
    <property type="entry name" value="spore_yqfD"/>
    <property type="match status" value="1"/>
</dbReference>
<dbReference type="OrthoDB" id="1640349at2"/>
<keyword evidence="1" id="KW-0812">Transmembrane</keyword>
<accession>A0A7V7UW87</accession>
<evidence type="ECO:0000313" key="2">
    <source>
        <dbReference type="EMBL" id="KAB2333911.1"/>
    </source>
</evidence>
<sequence length="397" mass="45375">MKNQWIEFYKGVVTVKAYGKGIERFINSLTRDKIHIWNVRSHGTSAITFQMNLRDAKKIRKYARESECKLEFQQREGIPFLAIRMLRNSGFLIGAFLFLVVITLLSNMVWGIEIKGANPATEYKIQKELEAMGVKTGKLQFFIDNVEAIQKGLTNNVKEITWVGVELKGTTYHLQVVEKNEPEKIEALGPQHLVAKKKAIIENMFVEEGQPVVSIHDRVVPGQLLVSGLVGKEEEPEVVSAKGEVFGETWYKSTVTLPINSTFQVFNGNEKEKHYLEIGSWKIPIWGFGKTEFKEHEKEENKKSLRFLSWDLPLSYQNETFRERQTITRTYTNKEAVEVAKEMARQDIKSLLDDNAKIKGEKVLHQSADNGKVTLSIHFQIIENIAQGQPFTQGDAE</sequence>
<feature type="transmembrane region" description="Helical" evidence="1">
    <location>
        <begin position="91"/>
        <end position="112"/>
    </location>
</feature>
<dbReference type="PIRSF" id="PIRSF029895">
    <property type="entry name" value="SpoIV"/>
    <property type="match status" value="1"/>
</dbReference>
<proteinExistence type="predicted"/>
<gene>
    <name evidence="2" type="primary">yqfD</name>
    <name evidence="2" type="ORF">F7732_07455</name>
</gene>